<dbReference type="Proteomes" id="UP000789941">
    <property type="component" value="Unassembled WGS sequence"/>
</dbReference>
<dbReference type="EMBL" id="CABMJJ010000003">
    <property type="protein sequence ID" value="VVC02865.1"/>
    <property type="molecule type" value="Genomic_DNA"/>
</dbReference>
<reference evidence="2 3" key="1">
    <citation type="submission" date="2019-08" db="EMBL/GenBank/DDBJ databases">
        <authorList>
            <person name="Vazquez-Campos X."/>
        </authorList>
    </citation>
    <scope>NUCLEOTIDE SEQUENCE [LARGE SCALE GENOMIC DNA]</scope>
    <source>
        <strain evidence="2">LFW-283_2</strain>
    </source>
</reference>
<dbReference type="InterPro" id="IPR001509">
    <property type="entry name" value="Epimerase_deHydtase"/>
</dbReference>
<dbReference type="EC" id="1.1.1.271" evidence="2"/>
<dbReference type="SUPFAM" id="SSF51735">
    <property type="entry name" value="NAD(P)-binding Rossmann-fold domains"/>
    <property type="match status" value="1"/>
</dbReference>
<dbReference type="PANTHER" id="PTHR43245">
    <property type="entry name" value="BIFUNCTIONAL POLYMYXIN RESISTANCE PROTEIN ARNA"/>
    <property type="match status" value="1"/>
</dbReference>
<dbReference type="AlphaFoldDB" id="A0A5E4LLI5"/>
<feature type="domain" description="NAD-dependent epimerase/dehydratase" evidence="1">
    <location>
        <begin position="4"/>
        <end position="196"/>
    </location>
</feature>
<protein>
    <submittedName>
        <fullName evidence="2">GDP-L-fucose synthase</fullName>
        <ecNumber evidence="2">1.1.1.271</ecNumber>
    </submittedName>
</protein>
<evidence type="ECO:0000313" key="3">
    <source>
        <dbReference type="Proteomes" id="UP000789941"/>
    </source>
</evidence>
<keyword evidence="2" id="KW-0560">Oxidoreductase</keyword>
<dbReference type="GO" id="GO:0050577">
    <property type="term" value="F:GDP-L-fucose synthase activity"/>
    <property type="evidence" value="ECO:0007669"/>
    <property type="project" value="UniProtKB-EC"/>
</dbReference>
<name>A0A5E4LLI5_9ARCH</name>
<evidence type="ECO:0000259" key="1">
    <source>
        <dbReference type="Pfam" id="PF01370"/>
    </source>
</evidence>
<evidence type="ECO:0000313" key="2">
    <source>
        <dbReference type="EMBL" id="VVC02865.1"/>
    </source>
</evidence>
<accession>A0A5E4LLI5</accession>
<dbReference type="Gene3D" id="3.40.50.720">
    <property type="entry name" value="NAD(P)-binding Rossmann-like Domain"/>
    <property type="match status" value="1"/>
</dbReference>
<organism evidence="2 3">
    <name type="scientific">Candidatus Bilamarchaeum dharawalense</name>
    <dbReference type="NCBI Taxonomy" id="2885759"/>
    <lineage>
        <taxon>Archaea</taxon>
        <taxon>Candidatus Micrarchaeota</taxon>
        <taxon>Candidatus Micrarchaeia</taxon>
        <taxon>Candidatus Anstonellales</taxon>
        <taxon>Candidatus Bilamarchaeaceae</taxon>
        <taxon>Candidatus Bilamarchaeum</taxon>
    </lineage>
</organism>
<sequence>MASIYITGASGRLGSAVFPKVHAIPLVLYPSGLKNEIVTDFSEGELKKILNDAKIIIHIAGSVDTFDRKKLQNGNVELTRKIVQAAPKNSRIIFASSISVYGKQLNENPANENTVAMPDSDYSKTKLEAEKLVAQHPDHVILRIGTVYGPQFSDYQKILSKIKKGKMKIVGNGENHVPFVHADDVAEVFKKAVEKGSGTYVVTGEALTQNEIYKIAANALQVEPPGKHVSIALTMFMAGLGEFWYKLTGKRPSLSKEHISVLAYDRVFDCSKAKKELGFKPRTLKKGIEEIVSTLGSQL</sequence>
<gene>
    <name evidence="2" type="primary">fcl_3</name>
    <name evidence="2" type="ORF">LFW2832_01281</name>
</gene>
<dbReference type="InterPro" id="IPR050177">
    <property type="entry name" value="Lipid_A_modif_metabolic_enz"/>
</dbReference>
<proteinExistence type="predicted"/>
<dbReference type="Pfam" id="PF01370">
    <property type="entry name" value="Epimerase"/>
    <property type="match status" value="1"/>
</dbReference>
<dbReference type="InterPro" id="IPR036291">
    <property type="entry name" value="NAD(P)-bd_dom_sf"/>
</dbReference>
<comment type="caution">
    <text evidence="2">The sequence shown here is derived from an EMBL/GenBank/DDBJ whole genome shotgun (WGS) entry which is preliminary data.</text>
</comment>